<dbReference type="InterPro" id="IPR050732">
    <property type="entry name" value="Beta-glucan_modifiers"/>
</dbReference>
<evidence type="ECO:0000256" key="11">
    <source>
        <dbReference type="ARBA" id="ARBA00043078"/>
    </source>
</evidence>
<evidence type="ECO:0000313" key="14">
    <source>
        <dbReference type="Proteomes" id="UP000195667"/>
    </source>
</evidence>
<dbReference type="OrthoDB" id="9806824at2"/>
<dbReference type="PANTHER" id="PTHR16631">
    <property type="entry name" value="GLUCAN 1,3-BETA-GLUCOSIDASE"/>
    <property type="match status" value="1"/>
</dbReference>
<feature type="transmembrane region" description="Helical" evidence="12">
    <location>
        <begin position="381"/>
        <end position="398"/>
    </location>
</feature>
<proteinExistence type="predicted"/>
<feature type="transmembrane region" description="Helical" evidence="12">
    <location>
        <begin position="316"/>
        <end position="335"/>
    </location>
</feature>
<dbReference type="InterPro" id="IPR017853">
    <property type="entry name" value="GH"/>
</dbReference>
<sequence>MRIFVIVSLVMLVNGLFAWLINLPQNVGQDVPQGKLNSLSFAPFRTGQSPLEEKFPSAEQIDEDLRLLAQKTHIVRTYSSARVMNTIPSLAQKHGLEMIQGAWIGFVKKDIRTEIAELIHAANTYPDVVKRVIVGNEVLLRGEMEPEELIGYIREVKAAIKQPVSYADVWSMYMKNPQLIKEVDFITIHILPYWEDEPIPVSQAPAHIAKIYNIVRKEAESIAPGKPILIGESGWPSAGRQRGWAVPSVSNEAEFIRGLLKVATENKFDYNIVEAFNQPWKDALEGVIGANWGIFTADRKHDVFPLTGKVYENVNWLTQFGYTCALLLAVTLCYRKKLHALSISQHAVFLLFSHLLLLVLVSLACHLWYTSYNNTQYWQSFAAVSLNVALVVLLMQRASHILTKQTNPKTGLWLYGLYLFLVILALNRTFDLATDGRYISFPFSLTALPVLGLLGLMILHYLANKPLPEKTLALDVLLGNQRIVVHHKIIGYGLLAMVVGLLFGEIRSFMVGRDFVAEHPEFIQRFGRAFVFTITNLQLVEWLVSLIILAAAFLLCKQPIRRLH</sequence>
<gene>
    <name evidence="13" type="ORF">CRENPOLYSF1_580009</name>
</gene>
<name>A0A1R4HEQ3_9GAMM</name>
<dbReference type="GO" id="GO:0016787">
    <property type="term" value="F:hydrolase activity"/>
    <property type="evidence" value="ECO:0007669"/>
    <property type="project" value="UniProtKB-KW"/>
</dbReference>
<evidence type="ECO:0000256" key="1">
    <source>
        <dbReference type="ARBA" id="ARBA00004236"/>
    </source>
</evidence>
<evidence type="ECO:0000313" key="13">
    <source>
        <dbReference type="EMBL" id="SJM94699.1"/>
    </source>
</evidence>
<evidence type="ECO:0000256" key="8">
    <source>
        <dbReference type="ARBA" id="ARBA00023326"/>
    </source>
</evidence>
<evidence type="ECO:0000256" key="12">
    <source>
        <dbReference type="SAM" id="Phobius"/>
    </source>
</evidence>
<feature type="transmembrane region" description="Helical" evidence="12">
    <location>
        <begin position="347"/>
        <end position="369"/>
    </location>
</feature>
<dbReference type="Proteomes" id="UP000195667">
    <property type="component" value="Unassembled WGS sequence"/>
</dbReference>
<dbReference type="Gene3D" id="3.20.20.80">
    <property type="entry name" value="Glycosidases"/>
    <property type="match status" value="1"/>
</dbReference>
<keyword evidence="2" id="KW-1003">Cell membrane</keyword>
<comment type="subcellular location">
    <subcellularLocation>
        <location evidence="1">Cell membrane</location>
    </subcellularLocation>
</comment>
<feature type="transmembrane region" description="Helical" evidence="12">
    <location>
        <begin position="530"/>
        <end position="556"/>
    </location>
</feature>
<keyword evidence="6" id="KW-0119">Carbohydrate metabolism</keyword>
<feature type="transmembrane region" description="Helical" evidence="12">
    <location>
        <begin position="489"/>
        <end position="510"/>
    </location>
</feature>
<evidence type="ECO:0000256" key="5">
    <source>
        <dbReference type="ARBA" id="ARBA00023180"/>
    </source>
</evidence>
<organism evidence="13 14">
    <name type="scientific">Crenothrix polyspora</name>
    <dbReference type="NCBI Taxonomy" id="360316"/>
    <lineage>
        <taxon>Bacteria</taxon>
        <taxon>Pseudomonadati</taxon>
        <taxon>Pseudomonadota</taxon>
        <taxon>Gammaproteobacteria</taxon>
        <taxon>Methylococcales</taxon>
        <taxon>Crenotrichaceae</taxon>
        <taxon>Crenothrix</taxon>
    </lineage>
</organism>
<feature type="transmembrane region" description="Helical" evidence="12">
    <location>
        <begin position="410"/>
        <end position="427"/>
    </location>
</feature>
<evidence type="ECO:0000256" key="6">
    <source>
        <dbReference type="ARBA" id="ARBA00023277"/>
    </source>
</evidence>
<keyword evidence="12" id="KW-0812">Transmembrane</keyword>
<feature type="transmembrane region" description="Helical" evidence="12">
    <location>
        <begin position="439"/>
        <end position="462"/>
    </location>
</feature>
<dbReference type="PANTHER" id="PTHR16631:SF17">
    <property type="entry name" value="GLUCAN ENDO-1,3-BETA-GLUCOSIDASE BTGC"/>
    <property type="match status" value="1"/>
</dbReference>
<evidence type="ECO:0000256" key="10">
    <source>
        <dbReference type="ARBA" id="ARBA00042373"/>
    </source>
</evidence>
<keyword evidence="4 12" id="KW-0472">Membrane</keyword>
<dbReference type="EMBL" id="FUKI01000135">
    <property type="protein sequence ID" value="SJM94699.1"/>
    <property type="molecule type" value="Genomic_DNA"/>
</dbReference>
<dbReference type="GO" id="GO:0000272">
    <property type="term" value="P:polysaccharide catabolic process"/>
    <property type="evidence" value="ECO:0007669"/>
    <property type="project" value="UniProtKB-KW"/>
</dbReference>
<protein>
    <recommendedName>
        <fullName evidence="11">Endo-1,3-beta-glucanase btgC</fullName>
    </recommendedName>
    <alternativeName>
        <fullName evidence="10">Laminarinase btgC</fullName>
    </alternativeName>
</protein>
<keyword evidence="14" id="KW-1185">Reference proteome</keyword>
<evidence type="ECO:0000256" key="3">
    <source>
        <dbReference type="ARBA" id="ARBA00022801"/>
    </source>
</evidence>
<keyword evidence="7" id="KW-0961">Cell wall biogenesis/degradation</keyword>
<evidence type="ECO:0000256" key="4">
    <source>
        <dbReference type="ARBA" id="ARBA00023136"/>
    </source>
</evidence>
<keyword evidence="5" id="KW-0325">Glycoprotein</keyword>
<keyword evidence="8" id="KW-0624">Polysaccharide degradation</keyword>
<dbReference type="GO" id="GO:0005886">
    <property type="term" value="C:plasma membrane"/>
    <property type="evidence" value="ECO:0007669"/>
    <property type="project" value="UniProtKB-SubCell"/>
</dbReference>
<reference evidence="14" key="1">
    <citation type="submission" date="2017-02" db="EMBL/GenBank/DDBJ databases">
        <authorList>
            <person name="Daims H."/>
        </authorList>
    </citation>
    <scope>NUCLEOTIDE SEQUENCE [LARGE SCALE GENOMIC DNA]</scope>
</reference>
<evidence type="ECO:0000256" key="9">
    <source>
        <dbReference type="ARBA" id="ARBA00037649"/>
    </source>
</evidence>
<accession>A0A1R4HEQ3</accession>
<evidence type="ECO:0000256" key="2">
    <source>
        <dbReference type="ARBA" id="ARBA00022475"/>
    </source>
</evidence>
<comment type="function">
    <text evidence="9">Glucanases play a role in cell expansion during growth, in cell-cell fusion during mating, and in spore release during sporulation. This enzyme may be involved in beta-glucan degradation. Active on laminarin and lichenan.</text>
</comment>
<keyword evidence="12" id="KW-1133">Transmembrane helix</keyword>
<dbReference type="GO" id="GO:0071555">
    <property type="term" value="P:cell wall organization"/>
    <property type="evidence" value="ECO:0007669"/>
    <property type="project" value="UniProtKB-KW"/>
</dbReference>
<dbReference type="SUPFAM" id="SSF51445">
    <property type="entry name" value="(Trans)glycosidases"/>
    <property type="match status" value="1"/>
</dbReference>
<keyword evidence="3" id="KW-0378">Hydrolase</keyword>
<dbReference type="AlphaFoldDB" id="A0A1R4HEQ3"/>
<dbReference type="RefSeq" id="WP_087144435.1">
    <property type="nucleotide sequence ID" value="NZ_FUKI01000135.1"/>
</dbReference>
<evidence type="ECO:0000256" key="7">
    <source>
        <dbReference type="ARBA" id="ARBA00023316"/>
    </source>
</evidence>